<accession>A0A4C1TM38</accession>
<evidence type="ECO:0000313" key="1">
    <source>
        <dbReference type="EMBL" id="GBP15286.1"/>
    </source>
</evidence>
<evidence type="ECO:0000313" key="2">
    <source>
        <dbReference type="Proteomes" id="UP000299102"/>
    </source>
</evidence>
<reference evidence="1 2" key="1">
    <citation type="journal article" date="2019" name="Commun. Biol.">
        <title>The bagworm genome reveals a unique fibroin gene that provides high tensile strength.</title>
        <authorList>
            <person name="Kono N."/>
            <person name="Nakamura H."/>
            <person name="Ohtoshi R."/>
            <person name="Tomita M."/>
            <person name="Numata K."/>
            <person name="Arakawa K."/>
        </authorList>
    </citation>
    <scope>NUCLEOTIDE SEQUENCE [LARGE SCALE GENOMIC DNA]</scope>
</reference>
<dbReference type="OrthoDB" id="7400707at2759"/>
<dbReference type="Proteomes" id="UP000299102">
    <property type="component" value="Unassembled WGS sequence"/>
</dbReference>
<keyword evidence="2" id="KW-1185">Reference proteome</keyword>
<name>A0A4C1TM38_EUMVA</name>
<gene>
    <name evidence="1" type="ORF">EVAR_92278_1</name>
</gene>
<protein>
    <submittedName>
        <fullName evidence="1">Uncharacterized protein</fullName>
    </submittedName>
</protein>
<dbReference type="EMBL" id="BGZK01000070">
    <property type="protein sequence ID" value="GBP15286.1"/>
    <property type="molecule type" value="Genomic_DNA"/>
</dbReference>
<comment type="caution">
    <text evidence="1">The sequence shown here is derived from an EMBL/GenBank/DDBJ whole genome shotgun (WGS) entry which is preliminary data.</text>
</comment>
<proteinExistence type="predicted"/>
<sequence length="107" mass="12267">MVVTEQERIKVGKFQDQNVKDEYAERLKGSFVEIIIECEYLELDELRKATSLIEPMTAGEEGSRVATTTWTSAWNGFPLGRLKTWSRSRATIAQDRTSCKFRGEDKC</sequence>
<organism evidence="1 2">
    <name type="scientific">Eumeta variegata</name>
    <name type="common">Bagworm moth</name>
    <name type="synonym">Eumeta japonica</name>
    <dbReference type="NCBI Taxonomy" id="151549"/>
    <lineage>
        <taxon>Eukaryota</taxon>
        <taxon>Metazoa</taxon>
        <taxon>Ecdysozoa</taxon>
        <taxon>Arthropoda</taxon>
        <taxon>Hexapoda</taxon>
        <taxon>Insecta</taxon>
        <taxon>Pterygota</taxon>
        <taxon>Neoptera</taxon>
        <taxon>Endopterygota</taxon>
        <taxon>Lepidoptera</taxon>
        <taxon>Glossata</taxon>
        <taxon>Ditrysia</taxon>
        <taxon>Tineoidea</taxon>
        <taxon>Psychidae</taxon>
        <taxon>Oiketicinae</taxon>
        <taxon>Eumeta</taxon>
    </lineage>
</organism>
<dbReference type="AlphaFoldDB" id="A0A4C1TM38"/>